<dbReference type="InterPro" id="IPR011990">
    <property type="entry name" value="TPR-like_helical_dom_sf"/>
</dbReference>
<dbReference type="Proteomes" id="UP001141806">
    <property type="component" value="Unassembled WGS sequence"/>
</dbReference>
<evidence type="ECO:0008006" key="4">
    <source>
        <dbReference type="Google" id="ProtNLM"/>
    </source>
</evidence>
<reference evidence="2" key="1">
    <citation type="journal article" date="2023" name="Plant J.">
        <title>The genome of the king protea, Protea cynaroides.</title>
        <authorList>
            <person name="Chang J."/>
            <person name="Duong T.A."/>
            <person name="Schoeman C."/>
            <person name="Ma X."/>
            <person name="Roodt D."/>
            <person name="Barker N."/>
            <person name="Li Z."/>
            <person name="Van de Peer Y."/>
            <person name="Mizrachi E."/>
        </authorList>
    </citation>
    <scope>NUCLEOTIDE SEQUENCE</scope>
    <source>
        <tissue evidence="2">Young leaves</tissue>
    </source>
</reference>
<dbReference type="PANTHER" id="PTHR26312">
    <property type="entry name" value="TETRATRICOPEPTIDE REPEAT PROTEIN 5"/>
    <property type="match status" value="1"/>
</dbReference>
<dbReference type="Gene3D" id="1.25.40.10">
    <property type="entry name" value="Tetratricopeptide repeat domain"/>
    <property type="match status" value="1"/>
</dbReference>
<evidence type="ECO:0000313" key="3">
    <source>
        <dbReference type="Proteomes" id="UP001141806"/>
    </source>
</evidence>
<keyword evidence="3" id="KW-1185">Reference proteome</keyword>
<accession>A0A9Q0QTZ9</accession>
<evidence type="ECO:0000256" key="1">
    <source>
        <dbReference type="SAM" id="MobiDB-lite"/>
    </source>
</evidence>
<evidence type="ECO:0000313" key="2">
    <source>
        <dbReference type="EMBL" id="KAJ4971760.1"/>
    </source>
</evidence>
<name>A0A9Q0QTZ9_9MAGN</name>
<protein>
    <recommendedName>
        <fullName evidence="4">Tetratricopeptide repeat-like superfamily protein</fullName>
    </recommendedName>
</protein>
<organism evidence="2 3">
    <name type="scientific">Protea cynaroides</name>
    <dbReference type="NCBI Taxonomy" id="273540"/>
    <lineage>
        <taxon>Eukaryota</taxon>
        <taxon>Viridiplantae</taxon>
        <taxon>Streptophyta</taxon>
        <taxon>Embryophyta</taxon>
        <taxon>Tracheophyta</taxon>
        <taxon>Spermatophyta</taxon>
        <taxon>Magnoliopsida</taxon>
        <taxon>Proteales</taxon>
        <taxon>Proteaceae</taxon>
        <taxon>Protea</taxon>
    </lineage>
</organism>
<dbReference type="AlphaFoldDB" id="A0A9Q0QTZ9"/>
<feature type="region of interest" description="Disordered" evidence="1">
    <location>
        <begin position="390"/>
        <end position="413"/>
    </location>
</feature>
<proteinExistence type="predicted"/>
<dbReference type="PANTHER" id="PTHR26312:SF132">
    <property type="entry name" value="OS01G0855200 PROTEIN"/>
    <property type="match status" value="1"/>
</dbReference>
<comment type="caution">
    <text evidence="2">The sequence shown here is derived from an EMBL/GenBank/DDBJ whole genome shotgun (WGS) entry which is preliminary data.</text>
</comment>
<dbReference type="SUPFAM" id="SSF48452">
    <property type="entry name" value="TPR-like"/>
    <property type="match status" value="1"/>
</dbReference>
<dbReference type="EMBL" id="JAMYWD010000005">
    <property type="protein sequence ID" value="KAJ4971760.1"/>
    <property type="molecule type" value="Genomic_DNA"/>
</dbReference>
<dbReference type="OrthoDB" id="1924189at2759"/>
<feature type="region of interest" description="Disordered" evidence="1">
    <location>
        <begin position="115"/>
        <end position="156"/>
    </location>
</feature>
<sequence length="593" mass="65831">MGVKVAATCLHWSQPVASHSPSSAQTLASAISSPSSKRRGGSDGALVCRFVHRMAFLRSSSTKLLRSRSCDNPKPRGQFLRRACSANLDGYGDEEFAENIRELALRFNLLSDGDEEQSNISHTSDVELDTSATDSREKQSESSSINPAQMSRPFPPPMLESVQPPWLYIKEQPDWTRGDEIDQACIMRKANSVDIPLSLRIIKKKQQWQSGVREAGESAYCSVKKAFSSMVFIIREVQSYSLQMREILFYEDLQGILARVQKEMNASFVWLFQQVFSHTPTLMVYVMILLANFTVYSMGNNIAIAAPPPNTAAEIVSVNENQPKMFDSSSGLKTFSVSSSAGKTAFVGGHSGDGGGKFGRVMSGTEGDGRFDGSSSWNYQRAILPDDWSLPPHVSSPATREEAESASVVEGEPRVGIRNEEEMKLWNSMVEQATKMQESVRDEVIDHDTMQTFVSPVKAEMEAEDRSDYLMTEILYQMAVSEEPNNPMLLANYAQFLNVVVHDHDRAEEYFKRAVGVGKEEEADAEALSKYASFLWVVRKDINAAEETYLEAIAADPGNTYHAASYANFLWNTGGEDTCYPLDSPVDDFDLDA</sequence>
<gene>
    <name evidence="2" type="ORF">NE237_004859</name>
</gene>